<accession>A0A6A4NK01</accession>
<evidence type="ECO:0000256" key="2">
    <source>
        <dbReference type="ARBA" id="ARBA00005581"/>
    </source>
</evidence>
<evidence type="ECO:0000256" key="4">
    <source>
        <dbReference type="ARBA" id="ARBA00022525"/>
    </source>
</evidence>
<evidence type="ECO:0000256" key="6">
    <source>
        <dbReference type="RuleBase" id="RU367044"/>
    </source>
</evidence>
<dbReference type="AlphaFoldDB" id="A0A6A4NK01"/>
<comment type="similarity">
    <text evidence="2 6">Belongs to the plant self-incompatibility (S1) protein family.</text>
</comment>
<evidence type="ECO:0000313" key="9">
    <source>
        <dbReference type="Proteomes" id="UP000447434"/>
    </source>
</evidence>
<name>A0A6A4NK01_LUPAL</name>
<dbReference type="Proteomes" id="UP000447434">
    <property type="component" value="Chromosome 20"/>
</dbReference>
<dbReference type="EMBL" id="WOCE01000020">
    <property type="protein sequence ID" value="KAE9591135.1"/>
    <property type="molecule type" value="Genomic_DNA"/>
</dbReference>
<evidence type="ECO:0000256" key="1">
    <source>
        <dbReference type="ARBA" id="ARBA00004613"/>
    </source>
</evidence>
<feature type="transmembrane region" description="Helical" evidence="7">
    <location>
        <begin position="28"/>
        <end position="49"/>
    </location>
</feature>
<keyword evidence="9" id="KW-1185">Reference proteome</keyword>
<comment type="subcellular location">
    <subcellularLocation>
        <location evidence="1 6">Secreted</location>
    </subcellularLocation>
</comment>
<evidence type="ECO:0000313" key="8">
    <source>
        <dbReference type="EMBL" id="KAE9591135.1"/>
    </source>
</evidence>
<proteinExistence type="inferred from homology"/>
<organism evidence="8 9">
    <name type="scientific">Lupinus albus</name>
    <name type="common">White lupine</name>
    <name type="synonym">Lupinus termis</name>
    <dbReference type="NCBI Taxonomy" id="3870"/>
    <lineage>
        <taxon>Eukaryota</taxon>
        <taxon>Viridiplantae</taxon>
        <taxon>Streptophyta</taxon>
        <taxon>Embryophyta</taxon>
        <taxon>Tracheophyta</taxon>
        <taxon>Spermatophyta</taxon>
        <taxon>Magnoliopsida</taxon>
        <taxon>eudicotyledons</taxon>
        <taxon>Gunneridae</taxon>
        <taxon>Pentapetalae</taxon>
        <taxon>rosids</taxon>
        <taxon>fabids</taxon>
        <taxon>Fabales</taxon>
        <taxon>Fabaceae</taxon>
        <taxon>Papilionoideae</taxon>
        <taxon>50 kb inversion clade</taxon>
        <taxon>genistoids sensu lato</taxon>
        <taxon>core genistoids</taxon>
        <taxon>Genisteae</taxon>
        <taxon>Lupinus</taxon>
    </lineage>
</organism>
<dbReference type="InterPro" id="IPR010264">
    <property type="entry name" value="Self-incomp_S1"/>
</dbReference>
<gene>
    <name evidence="8" type="ORF">Lalb_Chr20g0114961</name>
</gene>
<dbReference type="GO" id="GO:0060320">
    <property type="term" value="P:rejection of self pollen"/>
    <property type="evidence" value="ECO:0007669"/>
    <property type="project" value="UniProtKB-KW"/>
</dbReference>
<dbReference type="PANTHER" id="PTHR31232:SF149">
    <property type="entry name" value="S-PROTEIN HOMOLOG"/>
    <property type="match status" value="1"/>
</dbReference>
<dbReference type="OrthoDB" id="1933876at2759"/>
<comment type="caution">
    <text evidence="8">The sequence shown here is derived from an EMBL/GenBank/DDBJ whole genome shotgun (WGS) entry which is preliminary data.</text>
</comment>
<dbReference type="GO" id="GO:0005576">
    <property type="term" value="C:extracellular region"/>
    <property type="evidence" value="ECO:0007669"/>
    <property type="project" value="UniProtKB-SubCell"/>
</dbReference>
<evidence type="ECO:0000256" key="5">
    <source>
        <dbReference type="ARBA" id="ARBA00022729"/>
    </source>
</evidence>
<protein>
    <recommendedName>
        <fullName evidence="6">S-protein homolog</fullName>
    </recommendedName>
</protein>
<keyword evidence="3 6" id="KW-0713">Self-incompatibility</keyword>
<evidence type="ECO:0000256" key="3">
    <source>
        <dbReference type="ARBA" id="ARBA00022471"/>
    </source>
</evidence>
<keyword evidence="7" id="KW-0472">Membrane</keyword>
<dbReference type="Pfam" id="PF05938">
    <property type="entry name" value="Self-incomp_S1"/>
    <property type="match status" value="1"/>
</dbReference>
<sequence length="156" mass="18137">MHVLLINYLISQKFHLDKATMVQPLNHIFIFILVLISYLTILSEGKIIFFPIRHVHIKNNLGVGINLQVHCKSKDDDLGVHNVTYGGDYQFQFRPNVFGTTQFFCGLAWNGILHYLDAYIHQRDMQRCGPDCFWTIYTNQACLYNFDHPSQDCTPI</sequence>
<keyword evidence="7" id="KW-1133">Transmembrane helix</keyword>
<reference evidence="9" key="1">
    <citation type="journal article" date="2020" name="Nat. Commun.">
        <title>Genome sequence of the cluster root forming white lupin.</title>
        <authorList>
            <person name="Hufnagel B."/>
            <person name="Marques A."/>
            <person name="Soriano A."/>
            <person name="Marques L."/>
            <person name="Divol F."/>
            <person name="Doumas P."/>
            <person name="Sallet E."/>
            <person name="Mancinotti D."/>
            <person name="Carrere S."/>
            <person name="Marande W."/>
            <person name="Arribat S."/>
            <person name="Keller J."/>
            <person name="Huneau C."/>
            <person name="Blein T."/>
            <person name="Aime D."/>
            <person name="Laguerre M."/>
            <person name="Taylor J."/>
            <person name="Schubert V."/>
            <person name="Nelson M."/>
            <person name="Geu-Flores F."/>
            <person name="Crespi M."/>
            <person name="Gallardo-Guerrero K."/>
            <person name="Delaux P.-M."/>
            <person name="Salse J."/>
            <person name="Berges H."/>
            <person name="Guyot R."/>
            <person name="Gouzy J."/>
            <person name="Peret B."/>
        </authorList>
    </citation>
    <scope>NUCLEOTIDE SEQUENCE [LARGE SCALE GENOMIC DNA]</scope>
    <source>
        <strain evidence="9">cv. Amiga</strain>
    </source>
</reference>
<keyword evidence="4 6" id="KW-0964">Secreted</keyword>
<keyword evidence="5" id="KW-0732">Signal</keyword>
<evidence type="ECO:0000256" key="7">
    <source>
        <dbReference type="SAM" id="Phobius"/>
    </source>
</evidence>
<keyword evidence="7" id="KW-0812">Transmembrane</keyword>
<dbReference type="PANTHER" id="PTHR31232">
    <property type="match status" value="1"/>
</dbReference>